<gene>
    <name evidence="1" type="ORF">FR932_11395</name>
</gene>
<evidence type="ECO:0000313" key="1">
    <source>
        <dbReference type="EMBL" id="QFI38411.1"/>
    </source>
</evidence>
<accession>A0A5J6WME9</accession>
<evidence type="ECO:0000313" key="2">
    <source>
        <dbReference type="Proteomes" id="UP000327424"/>
    </source>
</evidence>
<protein>
    <submittedName>
        <fullName evidence="1">DUF3332 family protein</fullName>
    </submittedName>
</protein>
<dbReference type="RefSeq" id="WP_019442027.1">
    <property type="nucleotide sequence ID" value="NZ_ALOE01000024.1"/>
</dbReference>
<dbReference type="Proteomes" id="UP000327424">
    <property type="component" value="Chromosome"/>
</dbReference>
<name>A0A5J6WME9_MORMI</name>
<dbReference type="KEGG" id="mmaa:FR932_11395"/>
<dbReference type="OrthoDB" id="9814441at2"/>
<keyword evidence="2" id="KW-1185">Reference proteome</keyword>
<sequence length="179" mass="19099">MKMKKLICATVIAASVSGLTGCIGQMGLTQLAMGVNLKAVDNRYGRAGIYVLAAPVYGVTSLVDLMVINSIEFWTGTNPITKKGPAVADTPVEAWMKVNDDIDPSLRSAPLTNLQVSVQSTSMEVLDDDSLLLQVAYVDGSKQSITGKRLANNDVAFYNQGRLVAVANNQQLLEHVASL</sequence>
<dbReference type="EMBL" id="CP044399">
    <property type="protein sequence ID" value="QFI38411.1"/>
    <property type="molecule type" value="Genomic_DNA"/>
</dbReference>
<proteinExistence type="predicted"/>
<dbReference type="PROSITE" id="PS51257">
    <property type="entry name" value="PROKAR_LIPOPROTEIN"/>
    <property type="match status" value="1"/>
</dbReference>
<dbReference type="AlphaFoldDB" id="A0A5J6WME9"/>
<dbReference type="InterPro" id="IPR021768">
    <property type="entry name" value="DUF3332"/>
</dbReference>
<reference evidence="1 2" key="1">
    <citation type="submission" date="2019-09" db="EMBL/GenBank/DDBJ databases">
        <title>Hybrid Assembly of the complete Genome of the Deep-Sea Bacterium Moritella marina from long Nanopore and Illumina reads.</title>
        <authorList>
            <person name="Magin S."/>
            <person name="Georgoulis A."/>
            <person name="Papadimitriou K."/>
            <person name="Iliakis G."/>
            <person name="Vorgias C.E."/>
        </authorList>
    </citation>
    <scope>NUCLEOTIDE SEQUENCE [LARGE SCALE GENOMIC DNA]</scope>
    <source>
        <strain evidence="1 2">MP-1</strain>
    </source>
</reference>
<organism evidence="1 2">
    <name type="scientific">Moritella marina ATCC 15381</name>
    <dbReference type="NCBI Taxonomy" id="1202962"/>
    <lineage>
        <taxon>Bacteria</taxon>
        <taxon>Pseudomonadati</taxon>
        <taxon>Pseudomonadota</taxon>
        <taxon>Gammaproteobacteria</taxon>
        <taxon>Alteromonadales</taxon>
        <taxon>Moritellaceae</taxon>
        <taxon>Moritella</taxon>
    </lineage>
</organism>
<dbReference type="Pfam" id="PF11810">
    <property type="entry name" value="DUF3332"/>
    <property type="match status" value="1"/>
</dbReference>